<feature type="region of interest" description="Disordered" evidence="2">
    <location>
        <begin position="408"/>
        <end position="470"/>
    </location>
</feature>
<dbReference type="PANTHER" id="PTHR11579">
    <property type="entry name" value="PROTEIN-L-ISOASPARTATE O-METHYLTRANSFERASE"/>
    <property type="match status" value="1"/>
</dbReference>
<dbReference type="Gene3D" id="3.40.50.150">
    <property type="entry name" value="Vaccinia Virus protein VP39"/>
    <property type="match status" value="1"/>
</dbReference>
<evidence type="ECO:0000256" key="2">
    <source>
        <dbReference type="SAM" id="MobiDB-lite"/>
    </source>
</evidence>
<reference evidence="3 4" key="1">
    <citation type="submission" date="2023-10" db="EMBL/GenBank/DDBJ databases">
        <title>Genomes of two closely related lineages of the louse Polyplax serrata with different host specificities.</title>
        <authorList>
            <person name="Martinu J."/>
            <person name="Tarabai H."/>
            <person name="Stefka J."/>
            <person name="Hypsa V."/>
        </authorList>
    </citation>
    <scope>NUCLEOTIDE SEQUENCE [LARGE SCALE GENOMIC DNA]</scope>
    <source>
        <strain evidence="3">HR10_N</strain>
    </source>
</reference>
<evidence type="ECO:0008006" key="5">
    <source>
        <dbReference type="Google" id="ProtNLM"/>
    </source>
</evidence>
<dbReference type="GO" id="GO:0004719">
    <property type="term" value="F:protein-L-isoaspartate (D-aspartate) O-methyltransferase activity"/>
    <property type="evidence" value="ECO:0007669"/>
    <property type="project" value="InterPro"/>
</dbReference>
<comment type="similarity">
    <text evidence="1">Belongs to the methyltransferase superfamily. L-isoaspartyl/D-aspartyl protein methyltransferase family.</text>
</comment>
<protein>
    <recommendedName>
        <fullName evidence="5">Protein-L-isoaspartate O-methyltransferase domain-containing protein 1</fullName>
    </recommendedName>
</protein>
<organism evidence="3 4">
    <name type="scientific">Polyplax serrata</name>
    <name type="common">Common mouse louse</name>
    <dbReference type="NCBI Taxonomy" id="468196"/>
    <lineage>
        <taxon>Eukaryota</taxon>
        <taxon>Metazoa</taxon>
        <taxon>Ecdysozoa</taxon>
        <taxon>Arthropoda</taxon>
        <taxon>Hexapoda</taxon>
        <taxon>Insecta</taxon>
        <taxon>Pterygota</taxon>
        <taxon>Neoptera</taxon>
        <taxon>Paraneoptera</taxon>
        <taxon>Psocodea</taxon>
        <taxon>Troctomorpha</taxon>
        <taxon>Phthiraptera</taxon>
        <taxon>Anoplura</taxon>
        <taxon>Polyplacidae</taxon>
        <taxon>Polyplax</taxon>
    </lineage>
</organism>
<comment type="caution">
    <text evidence="3">The sequence shown here is derived from an EMBL/GenBank/DDBJ whole genome shotgun (WGS) entry which is preliminary data.</text>
</comment>
<feature type="region of interest" description="Disordered" evidence="2">
    <location>
        <begin position="286"/>
        <end position="312"/>
    </location>
</feature>
<dbReference type="GO" id="GO:0005737">
    <property type="term" value="C:cytoplasm"/>
    <property type="evidence" value="ECO:0007669"/>
    <property type="project" value="TreeGrafter"/>
</dbReference>
<dbReference type="EMBL" id="JAWJWE010000037">
    <property type="protein sequence ID" value="KAK6625717.1"/>
    <property type="molecule type" value="Genomic_DNA"/>
</dbReference>
<dbReference type="PANTHER" id="PTHR11579:SF9">
    <property type="entry name" value="PROTEIN-L-ISOASPARTATE O-METHYLTRANSFERASE"/>
    <property type="match status" value="1"/>
</dbReference>
<gene>
    <name evidence="3" type="ORF">RUM43_006016</name>
</gene>
<feature type="region of interest" description="Disordered" evidence="2">
    <location>
        <begin position="349"/>
        <end position="369"/>
    </location>
</feature>
<evidence type="ECO:0000313" key="3">
    <source>
        <dbReference type="EMBL" id="KAK6625717.1"/>
    </source>
</evidence>
<dbReference type="Proteomes" id="UP001372834">
    <property type="component" value="Unassembled WGS sequence"/>
</dbReference>
<dbReference type="Pfam" id="PF01135">
    <property type="entry name" value="PCMT"/>
    <property type="match status" value="1"/>
</dbReference>
<accession>A0AAN8NX44</accession>
<proteinExistence type="inferred from homology"/>
<dbReference type="SUPFAM" id="SSF53335">
    <property type="entry name" value="S-adenosyl-L-methionine-dependent methyltransferases"/>
    <property type="match status" value="1"/>
</dbReference>
<feature type="compositionally biased region" description="Polar residues" evidence="2">
    <location>
        <begin position="411"/>
        <end position="435"/>
    </location>
</feature>
<dbReference type="InterPro" id="IPR000682">
    <property type="entry name" value="PCMT"/>
</dbReference>
<evidence type="ECO:0000256" key="1">
    <source>
        <dbReference type="ARBA" id="ARBA00005369"/>
    </source>
</evidence>
<dbReference type="AlphaFoldDB" id="A0AAN8NX44"/>
<feature type="compositionally biased region" description="Basic and acidic residues" evidence="2">
    <location>
        <begin position="493"/>
        <end position="508"/>
    </location>
</feature>
<dbReference type="InterPro" id="IPR029063">
    <property type="entry name" value="SAM-dependent_MTases_sf"/>
</dbReference>
<evidence type="ECO:0000313" key="4">
    <source>
        <dbReference type="Proteomes" id="UP001372834"/>
    </source>
</evidence>
<feature type="region of interest" description="Disordered" evidence="2">
    <location>
        <begin position="487"/>
        <end position="511"/>
    </location>
</feature>
<name>A0AAN8NX44_POLSC</name>
<sequence length="547" mass="61442">MGGAVSAGANNDELIDNLLEADYISSSEVEKVFRAVDRGHYFTAEYKERAYRDLAWKCGNLHISAPCIYSRVMECLELGPGMSFLNLGSGTGYLSTMAGLLLGSYGINHGVEIHEDVLNYSTYKLDEFILTSSAVDEYEFCEPKFVNGNCLYLGTCVRQYDRVYCGAACPENLEGYMKNLIKVGGILVMPINDQLLQISRTSDTNWESKAVLPVSFATLISGKAPDSAEPLKMPDTDPLSLQDICRFTVRGILRRIIDVEHPELKKPSPPWKRVKKKNMHTLVIPIFNSNSDGEEEQETRRETSSADDSQQFLMDVGNVNTCRSIMEWRQILQGTSAQLLGAIEARYSHGRNSGRSSPAEGKTRQNESMEEDLNFVIPPEDTSESNLFEEMSDEEFLSDVEELQTILRTADTPSRENNQMEESVESSDPVQVHVQSKSKREKIDSGIVEDIEADPVSGDSDSENDNEESSRLDRYLYPLLENVSPFSKCSHSNVEEPKGEGKPKKLQSDEDATPAQIVNYTTYMKEKIELLPLPMTLKYFLHLNREF</sequence>